<reference evidence="2 3" key="1">
    <citation type="submission" date="2023-09" db="EMBL/GenBank/DDBJ databases">
        <title>Genomes of two closely related lineages of the louse Polyplax serrata with different host specificities.</title>
        <authorList>
            <person name="Martinu J."/>
            <person name="Tarabai H."/>
            <person name="Stefka J."/>
            <person name="Hypsa V."/>
        </authorList>
    </citation>
    <scope>NUCLEOTIDE SEQUENCE [LARGE SCALE GENOMIC DNA]</scope>
    <source>
        <strain evidence="2">98ZLc_SE</strain>
    </source>
</reference>
<comment type="caution">
    <text evidence="2">The sequence shown here is derived from an EMBL/GenBank/DDBJ whole genome shotgun (WGS) entry which is preliminary data.</text>
</comment>
<protein>
    <recommendedName>
        <fullName evidence="1">Reverse transcriptase/retrotransposon-derived protein RNase H-like domain-containing protein</fullName>
    </recommendedName>
</protein>
<evidence type="ECO:0000259" key="1">
    <source>
        <dbReference type="Pfam" id="PF17919"/>
    </source>
</evidence>
<organism evidence="2 3">
    <name type="scientific">Polyplax serrata</name>
    <name type="common">Common mouse louse</name>
    <dbReference type="NCBI Taxonomy" id="468196"/>
    <lineage>
        <taxon>Eukaryota</taxon>
        <taxon>Metazoa</taxon>
        <taxon>Ecdysozoa</taxon>
        <taxon>Arthropoda</taxon>
        <taxon>Hexapoda</taxon>
        <taxon>Insecta</taxon>
        <taxon>Pterygota</taxon>
        <taxon>Neoptera</taxon>
        <taxon>Paraneoptera</taxon>
        <taxon>Psocodea</taxon>
        <taxon>Troctomorpha</taxon>
        <taxon>Phthiraptera</taxon>
        <taxon>Anoplura</taxon>
        <taxon>Polyplacidae</taxon>
        <taxon>Polyplax</taxon>
    </lineage>
</organism>
<dbReference type="InterPro" id="IPR041577">
    <property type="entry name" value="RT_RNaseH_2"/>
</dbReference>
<gene>
    <name evidence="2" type="ORF">RUM44_002317</name>
</gene>
<feature type="domain" description="Reverse transcriptase/retrotransposon-derived protein RNase H-like" evidence="1">
    <location>
        <begin position="38"/>
        <end position="79"/>
    </location>
</feature>
<dbReference type="Pfam" id="PF17919">
    <property type="entry name" value="RT_RNaseH_2"/>
    <property type="match status" value="1"/>
</dbReference>
<accession>A0ABR1AMI8</accession>
<evidence type="ECO:0000313" key="2">
    <source>
        <dbReference type="EMBL" id="KAK6622505.1"/>
    </source>
</evidence>
<dbReference type="Proteomes" id="UP001359485">
    <property type="component" value="Unassembled WGS sequence"/>
</dbReference>
<proteinExistence type="predicted"/>
<name>A0ABR1AMI8_POLSC</name>
<keyword evidence="3" id="KW-1185">Reference proteome</keyword>
<evidence type="ECO:0000313" key="3">
    <source>
        <dbReference type="Proteomes" id="UP001359485"/>
    </source>
</evidence>
<dbReference type="EMBL" id="JAWJWF010000047">
    <property type="protein sequence ID" value="KAK6622505.1"/>
    <property type="molecule type" value="Genomic_DNA"/>
</dbReference>
<sequence length="94" mass="10544">MTTSGLGFHEILCTMTKSELEFHEVLYSDKSEKIDGIQQFDNCKKALQNVTLLSFPDPKLPLGLFMDASATAVGLLFNNFTKEIGNPFHSFQKK</sequence>